<dbReference type="RefSeq" id="XP_040736716.1">
    <property type="nucleotide sequence ID" value="XM_040880995.1"/>
</dbReference>
<name>A0A364L8R4_TALAM</name>
<feature type="chain" id="PRO_5016941830" description="Xylanolytic transcriptional activator regulatory domain-containing protein" evidence="3">
    <location>
        <begin position="19"/>
        <end position="1208"/>
    </location>
</feature>
<keyword evidence="2" id="KW-0539">Nucleus</keyword>
<dbReference type="GeneID" id="63797428"/>
<dbReference type="Proteomes" id="UP000249363">
    <property type="component" value="Unassembled WGS sequence"/>
</dbReference>
<dbReference type="Pfam" id="PF00106">
    <property type="entry name" value="adh_short"/>
    <property type="match status" value="1"/>
</dbReference>
<dbReference type="Pfam" id="PF04082">
    <property type="entry name" value="Fungal_trans"/>
    <property type="match status" value="1"/>
</dbReference>
<proteinExistence type="predicted"/>
<dbReference type="InterPro" id="IPR029058">
    <property type="entry name" value="AB_hydrolase_fold"/>
</dbReference>
<dbReference type="SUPFAM" id="SSF51735">
    <property type="entry name" value="NAD(P)-binding Rossmann-fold domains"/>
    <property type="match status" value="1"/>
</dbReference>
<dbReference type="InterPro" id="IPR036291">
    <property type="entry name" value="NAD(P)-bd_dom_sf"/>
</dbReference>
<keyword evidence="1" id="KW-0560">Oxidoreductase</keyword>
<dbReference type="GO" id="GO:0016491">
    <property type="term" value="F:oxidoreductase activity"/>
    <property type="evidence" value="ECO:0007669"/>
    <property type="project" value="UniProtKB-KW"/>
</dbReference>
<evidence type="ECO:0000256" key="2">
    <source>
        <dbReference type="ARBA" id="ARBA00023242"/>
    </source>
</evidence>
<dbReference type="SUPFAM" id="SSF53474">
    <property type="entry name" value="alpha/beta-Hydrolases"/>
    <property type="match status" value="1"/>
</dbReference>
<dbReference type="OrthoDB" id="424610at2759"/>
<accession>A0A364L8R4</accession>
<dbReference type="Gene3D" id="3.40.50.720">
    <property type="entry name" value="NAD(P)-binding Rossmann-like Domain"/>
    <property type="match status" value="1"/>
</dbReference>
<comment type="caution">
    <text evidence="5">The sequence shown here is derived from an EMBL/GenBank/DDBJ whole genome shotgun (WGS) entry which is preliminary data.</text>
</comment>
<evidence type="ECO:0000259" key="4">
    <source>
        <dbReference type="SMART" id="SM00906"/>
    </source>
</evidence>
<evidence type="ECO:0000256" key="1">
    <source>
        <dbReference type="ARBA" id="ARBA00023002"/>
    </source>
</evidence>
<dbReference type="PANTHER" id="PTHR47534">
    <property type="entry name" value="YALI0E05731P"/>
    <property type="match status" value="1"/>
</dbReference>
<dbReference type="STRING" id="1196081.A0A364L8R4"/>
<evidence type="ECO:0000313" key="6">
    <source>
        <dbReference type="Proteomes" id="UP000249363"/>
    </source>
</evidence>
<feature type="domain" description="Xylanolytic transcriptional activator regulatory" evidence="4">
    <location>
        <begin position="522"/>
        <end position="596"/>
    </location>
</feature>
<keyword evidence="3" id="KW-0732">Signal</keyword>
<protein>
    <recommendedName>
        <fullName evidence="4">Xylanolytic transcriptional activator regulatory domain-containing protein</fullName>
    </recommendedName>
</protein>
<gene>
    <name evidence="5" type="ORF">BHQ10_008214</name>
</gene>
<keyword evidence="6" id="KW-1185">Reference proteome</keyword>
<reference evidence="5 6" key="1">
    <citation type="journal article" date="2017" name="Biotechnol. Biofuels">
        <title>Differential beta-glucosidase expression as a function of carbon source availability in Talaromyces amestolkiae: a genomic and proteomic approach.</title>
        <authorList>
            <person name="de Eugenio L.I."/>
            <person name="Mendez-Liter J.A."/>
            <person name="Nieto-Dominguez M."/>
            <person name="Alonso L."/>
            <person name="Gil-Munoz J."/>
            <person name="Barriuso J."/>
            <person name="Prieto A."/>
            <person name="Martinez M.J."/>
        </authorList>
    </citation>
    <scope>NUCLEOTIDE SEQUENCE [LARGE SCALE GENOMIC DNA]</scope>
    <source>
        <strain evidence="5 6">CIB</strain>
    </source>
</reference>
<feature type="signal peptide" evidence="3">
    <location>
        <begin position="1"/>
        <end position="18"/>
    </location>
</feature>
<sequence>MLSAIVLTASLLAAPALADLESVTSSGRDRTYWVHEPDDFEDGQIYPAIIAFHGSSGIGFNIDGFAMEADVRLSLPAIPTAYSSDRYFIYPDGVNGYWAGPTYANVSVAEDLQFVSDLIDDIKSKYSIDGNRIYATGLSNGGGFVGTIACSEVGGQFAALAPVAGSFYTDVNGTECTPARSPLPILEIHGGSDQTVFYEGGEGEGGPLPAIPTWLGYWQQRNGCTSNSTVDSDSGNVHHTSWICGGQNGTLQHWKVDANGHDWPSKTINFDMLAAGMALVKVVFAEAFLSLARIRDSRQTNVLPGSFAAISDLPKDSDGTNPDNSSPVGRIVLDASSSNYVESIHWSAILDGMAELKDSLTDNRDQKHQIHELPHTSDAHRPAILFGSYRSATREELLASLPPRQVVDHLVAYFFKHDIIATTIIHGPVFMKEYEQFWKHPFQISIIWIGQLFAIISLASCHRDRHVPTPPDLLRFEQTYCEKIVQCLVLGNYSSGPRYTLETFILYLDIKYLHYEANRIETWFVLGLIVRLALRMGYHRDPSHFPQISPYEAEMRRRTWAYIVLYDILMSGHVGLPRMIHEEQADTAEPRNLYDEDFDCNSTVLPPAIPDAIITPVIFLLSKKRVASIYGMICDLTTSANPKPPYDQVQRLHELLDEAYSSIPATLRWEAISISPPNTPQLILRRIFLRTLLHTAKCILHQKHMLLARTDHRYAASQSICLDAAIEILCTQKTFHHELQLGGSLYGFIWKIPSLLNSGFYLATTLLCLYVKLSISGEPSPKSTTMTENLQLDRGIQALYDAYMIWMQASPISRRLLQPSDMTRSGDAITSTTPDPKRLPLPGWELLEMAWHLQRVAAMSGITKDSGNPYYFDDGIHDSNAKIATSLPAGMVAVFVGATSGIGEYTLKAFAQQTTTPTIYLVGRSDTAAKRIVAECKGINPGGKYIFIKSDVSLLKNVDEVCEQILAKEDSINLLFQTQGTMVLDKTSEGLPIVYVLPVTSRILFAINLLPALQKAQSLRRVVSVFAGGYEGYFDHTQWSEFAAKKPSKSRGHIASMITIANNVMARQAPDVSFIHIYPGGVKTPFGKDAKGGMAVARMTFNLFGFFFIDYLPPDECGARELYCATSARFPAAAAAAVTDGVPLSNSVTVARGTDGRPGSGSYTINFDAENVSFDVDKHLARARRDGMEENLWAHILQEIEQATGKSR</sequence>
<dbReference type="SMART" id="SM00906">
    <property type="entry name" value="Fungal_trans"/>
    <property type="match status" value="1"/>
</dbReference>
<dbReference type="GO" id="GO:0006351">
    <property type="term" value="P:DNA-templated transcription"/>
    <property type="evidence" value="ECO:0007669"/>
    <property type="project" value="InterPro"/>
</dbReference>
<dbReference type="CDD" id="cd12148">
    <property type="entry name" value="fungal_TF_MHR"/>
    <property type="match status" value="1"/>
</dbReference>
<dbReference type="Gene3D" id="3.40.50.1820">
    <property type="entry name" value="alpha/beta hydrolase"/>
    <property type="match status" value="1"/>
</dbReference>
<dbReference type="InterPro" id="IPR007219">
    <property type="entry name" value="XnlR_reg_dom"/>
</dbReference>
<dbReference type="InterPro" id="IPR002347">
    <property type="entry name" value="SDR_fam"/>
</dbReference>
<dbReference type="GO" id="GO:0008270">
    <property type="term" value="F:zinc ion binding"/>
    <property type="evidence" value="ECO:0007669"/>
    <property type="project" value="InterPro"/>
</dbReference>
<dbReference type="PANTHER" id="PTHR47534:SF3">
    <property type="entry name" value="ALCOHOL DEHYDROGENASE-LIKE C-TERMINAL DOMAIN-CONTAINING PROTEIN"/>
    <property type="match status" value="1"/>
</dbReference>
<organism evidence="5 6">
    <name type="scientific">Talaromyces amestolkiae</name>
    <dbReference type="NCBI Taxonomy" id="1196081"/>
    <lineage>
        <taxon>Eukaryota</taxon>
        <taxon>Fungi</taxon>
        <taxon>Dikarya</taxon>
        <taxon>Ascomycota</taxon>
        <taxon>Pezizomycotina</taxon>
        <taxon>Eurotiomycetes</taxon>
        <taxon>Eurotiomycetidae</taxon>
        <taxon>Eurotiales</taxon>
        <taxon>Trichocomaceae</taxon>
        <taxon>Talaromyces</taxon>
        <taxon>Talaromyces sect. Talaromyces</taxon>
    </lineage>
</organism>
<dbReference type="EMBL" id="MIKG01000018">
    <property type="protein sequence ID" value="RAO72202.1"/>
    <property type="molecule type" value="Genomic_DNA"/>
</dbReference>
<evidence type="ECO:0000313" key="5">
    <source>
        <dbReference type="EMBL" id="RAO72202.1"/>
    </source>
</evidence>
<evidence type="ECO:0000256" key="3">
    <source>
        <dbReference type="SAM" id="SignalP"/>
    </source>
</evidence>
<dbReference type="AlphaFoldDB" id="A0A364L8R4"/>
<dbReference type="InterPro" id="IPR052228">
    <property type="entry name" value="Sec_Metab_Biosynth_Oxidored"/>
</dbReference>
<dbReference type="GO" id="GO:0003677">
    <property type="term" value="F:DNA binding"/>
    <property type="evidence" value="ECO:0007669"/>
    <property type="project" value="InterPro"/>
</dbReference>